<dbReference type="RefSeq" id="WP_229881242.1">
    <property type="nucleotide sequence ID" value="NZ_BNAV01000010.1"/>
</dbReference>
<keyword evidence="6" id="KW-0732">Signal</keyword>
<sequence>MIPRLGSLLAAALLLAACSAGADPGAYQFVSPDGKTRLTYEPAERHRIGEVAGESVAEPGKRLDLADYAGNVVVLNIWASWCPPCRVETYELRKLADSTAGLPVRLLGIDVRDGRDSAADFVRNFQIGYPSIADPGQRVGLALRGIPLAAIPITVVVDRQQRVAAVYIGQVLASDVLPEIQRVAAEP</sequence>
<comment type="subcellular location">
    <subcellularLocation>
        <location evidence="1">Cell envelope</location>
    </subcellularLocation>
</comment>
<feature type="chain" id="PRO_5034293051" evidence="6">
    <location>
        <begin position="23"/>
        <end position="187"/>
    </location>
</feature>
<dbReference type="InterPro" id="IPR050553">
    <property type="entry name" value="Thioredoxin_ResA/DsbE_sf"/>
</dbReference>
<keyword evidence="3" id="KW-0735">Signal-anchor</keyword>
<keyword evidence="4" id="KW-1015">Disulfide bond</keyword>
<dbReference type="GO" id="GO:0016209">
    <property type="term" value="F:antioxidant activity"/>
    <property type="evidence" value="ECO:0007669"/>
    <property type="project" value="InterPro"/>
</dbReference>
<dbReference type="GO" id="GO:0030313">
    <property type="term" value="C:cell envelope"/>
    <property type="evidence" value="ECO:0007669"/>
    <property type="project" value="UniProtKB-SubCell"/>
</dbReference>
<evidence type="ECO:0000313" key="8">
    <source>
        <dbReference type="EMBL" id="GHF74057.1"/>
    </source>
</evidence>
<dbReference type="InterPro" id="IPR000866">
    <property type="entry name" value="AhpC/TSA"/>
</dbReference>
<evidence type="ECO:0000256" key="5">
    <source>
        <dbReference type="ARBA" id="ARBA00023284"/>
    </source>
</evidence>
<evidence type="ECO:0000256" key="3">
    <source>
        <dbReference type="ARBA" id="ARBA00022968"/>
    </source>
</evidence>
<dbReference type="PROSITE" id="PS00194">
    <property type="entry name" value="THIOREDOXIN_1"/>
    <property type="match status" value="1"/>
</dbReference>
<keyword evidence="2" id="KW-0201">Cytochrome c-type biogenesis</keyword>
<dbReference type="PROSITE" id="PS51352">
    <property type="entry name" value="THIOREDOXIN_2"/>
    <property type="match status" value="1"/>
</dbReference>
<reference evidence="8" key="1">
    <citation type="journal article" date="2014" name="Int. J. Syst. Evol. Microbiol.">
        <title>Complete genome sequence of Corynebacterium casei LMG S-19264T (=DSM 44701T), isolated from a smear-ripened cheese.</title>
        <authorList>
            <consortium name="US DOE Joint Genome Institute (JGI-PGF)"/>
            <person name="Walter F."/>
            <person name="Albersmeier A."/>
            <person name="Kalinowski J."/>
            <person name="Ruckert C."/>
        </authorList>
    </citation>
    <scope>NUCLEOTIDE SEQUENCE</scope>
    <source>
        <strain evidence="8">CGMCC 4.7679</strain>
    </source>
</reference>
<dbReference type="Proteomes" id="UP000658656">
    <property type="component" value="Unassembled WGS sequence"/>
</dbReference>
<evidence type="ECO:0000256" key="6">
    <source>
        <dbReference type="SAM" id="SignalP"/>
    </source>
</evidence>
<dbReference type="Pfam" id="PF00578">
    <property type="entry name" value="AhpC-TSA"/>
    <property type="match status" value="1"/>
</dbReference>
<keyword evidence="5" id="KW-0676">Redox-active center</keyword>
<dbReference type="GO" id="GO:0017004">
    <property type="term" value="P:cytochrome complex assembly"/>
    <property type="evidence" value="ECO:0007669"/>
    <property type="project" value="UniProtKB-KW"/>
</dbReference>
<proteinExistence type="predicted"/>
<reference evidence="8" key="2">
    <citation type="submission" date="2020-09" db="EMBL/GenBank/DDBJ databases">
        <authorList>
            <person name="Sun Q."/>
            <person name="Zhou Y."/>
        </authorList>
    </citation>
    <scope>NUCLEOTIDE SEQUENCE</scope>
    <source>
        <strain evidence="8">CGMCC 4.7679</strain>
    </source>
</reference>
<feature type="signal peptide" evidence="6">
    <location>
        <begin position="1"/>
        <end position="22"/>
    </location>
</feature>
<dbReference type="PROSITE" id="PS51257">
    <property type="entry name" value="PROKAR_LIPOPROTEIN"/>
    <property type="match status" value="1"/>
</dbReference>
<evidence type="ECO:0000256" key="2">
    <source>
        <dbReference type="ARBA" id="ARBA00022748"/>
    </source>
</evidence>
<dbReference type="InterPro" id="IPR036249">
    <property type="entry name" value="Thioredoxin-like_sf"/>
</dbReference>
<evidence type="ECO:0000259" key="7">
    <source>
        <dbReference type="PROSITE" id="PS51352"/>
    </source>
</evidence>
<dbReference type="InterPro" id="IPR017937">
    <property type="entry name" value="Thioredoxin_CS"/>
</dbReference>
<protein>
    <submittedName>
        <fullName evidence="8">Cytochrome c biogenesis protein</fullName>
    </submittedName>
</protein>
<keyword evidence="9" id="KW-1185">Reference proteome</keyword>
<dbReference type="GO" id="GO:0016491">
    <property type="term" value="F:oxidoreductase activity"/>
    <property type="evidence" value="ECO:0007669"/>
    <property type="project" value="InterPro"/>
</dbReference>
<evidence type="ECO:0000256" key="1">
    <source>
        <dbReference type="ARBA" id="ARBA00004196"/>
    </source>
</evidence>
<dbReference type="PANTHER" id="PTHR42852">
    <property type="entry name" value="THIOL:DISULFIDE INTERCHANGE PROTEIN DSBE"/>
    <property type="match status" value="1"/>
</dbReference>
<evidence type="ECO:0000313" key="9">
    <source>
        <dbReference type="Proteomes" id="UP000658656"/>
    </source>
</evidence>
<organism evidence="8 9">
    <name type="scientific">Amycolatopsis bartoniae</name>
    <dbReference type="NCBI Taxonomy" id="941986"/>
    <lineage>
        <taxon>Bacteria</taxon>
        <taxon>Bacillati</taxon>
        <taxon>Actinomycetota</taxon>
        <taxon>Actinomycetes</taxon>
        <taxon>Pseudonocardiales</taxon>
        <taxon>Pseudonocardiaceae</taxon>
        <taxon>Amycolatopsis</taxon>
    </lineage>
</organism>
<keyword evidence="3" id="KW-0812">Transmembrane</keyword>
<comment type="caution">
    <text evidence="8">The sequence shown here is derived from an EMBL/GenBank/DDBJ whole genome shotgun (WGS) entry which is preliminary data.</text>
</comment>
<dbReference type="CDD" id="cd02966">
    <property type="entry name" value="TlpA_like_family"/>
    <property type="match status" value="1"/>
</dbReference>
<name>A0A8H9J3Y7_9PSEU</name>
<feature type="domain" description="Thioredoxin" evidence="7">
    <location>
        <begin position="18"/>
        <end position="185"/>
    </location>
</feature>
<dbReference type="SUPFAM" id="SSF52833">
    <property type="entry name" value="Thioredoxin-like"/>
    <property type="match status" value="1"/>
</dbReference>
<dbReference type="Gene3D" id="3.40.30.10">
    <property type="entry name" value="Glutaredoxin"/>
    <property type="match status" value="1"/>
</dbReference>
<dbReference type="PANTHER" id="PTHR42852:SF6">
    <property type="entry name" value="THIOL:DISULFIDE INTERCHANGE PROTEIN DSBE"/>
    <property type="match status" value="1"/>
</dbReference>
<evidence type="ECO:0000256" key="4">
    <source>
        <dbReference type="ARBA" id="ARBA00023157"/>
    </source>
</evidence>
<dbReference type="AlphaFoldDB" id="A0A8H9J3Y7"/>
<accession>A0A8H9J3Y7</accession>
<gene>
    <name evidence="8" type="ORF">GCM10017566_54770</name>
</gene>
<dbReference type="EMBL" id="BNAV01000010">
    <property type="protein sequence ID" value="GHF74057.1"/>
    <property type="molecule type" value="Genomic_DNA"/>
</dbReference>
<dbReference type="InterPro" id="IPR013766">
    <property type="entry name" value="Thioredoxin_domain"/>
</dbReference>